<dbReference type="AlphaFoldDB" id="A0A517WUW4"/>
<evidence type="ECO:0000313" key="1">
    <source>
        <dbReference type="EMBL" id="QDU09059.1"/>
    </source>
</evidence>
<evidence type="ECO:0008006" key="3">
    <source>
        <dbReference type="Google" id="ProtNLM"/>
    </source>
</evidence>
<dbReference type="EMBL" id="CP037422">
    <property type="protein sequence ID" value="QDU09059.1"/>
    <property type="molecule type" value="Genomic_DNA"/>
</dbReference>
<protein>
    <recommendedName>
        <fullName evidence="3">Transposase</fullName>
    </recommendedName>
</protein>
<dbReference type="PANTHER" id="PTHR34322:SF2">
    <property type="entry name" value="TRANSPOSASE IS200-LIKE DOMAIN-CONTAINING PROTEIN"/>
    <property type="match status" value="1"/>
</dbReference>
<reference evidence="1 2" key="1">
    <citation type="submission" date="2019-03" db="EMBL/GenBank/DDBJ databases">
        <title>Deep-cultivation of Planctomycetes and their phenomic and genomic characterization uncovers novel biology.</title>
        <authorList>
            <person name="Wiegand S."/>
            <person name="Jogler M."/>
            <person name="Boedeker C."/>
            <person name="Pinto D."/>
            <person name="Vollmers J."/>
            <person name="Rivas-Marin E."/>
            <person name="Kohn T."/>
            <person name="Peeters S.H."/>
            <person name="Heuer A."/>
            <person name="Rast P."/>
            <person name="Oberbeckmann S."/>
            <person name="Bunk B."/>
            <person name="Jeske O."/>
            <person name="Meyerdierks A."/>
            <person name="Storesund J.E."/>
            <person name="Kallscheuer N."/>
            <person name="Luecker S."/>
            <person name="Lage O.M."/>
            <person name="Pohl T."/>
            <person name="Merkel B.J."/>
            <person name="Hornburger P."/>
            <person name="Mueller R.-W."/>
            <person name="Bruemmer F."/>
            <person name="Labrenz M."/>
            <person name="Spormann A.M."/>
            <person name="Op den Camp H."/>
            <person name="Overmann J."/>
            <person name="Amann R."/>
            <person name="Jetten M.S.M."/>
            <person name="Mascher T."/>
            <person name="Medema M.H."/>
            <person name="Devos D.P."/>
            <person name="Kaster A.-K."/>
            <person name="Ovreas L."/>
            <person name="Rohde M."/>
            <person name="Galperin M.Y."/>
            <person name="Jogler C."/>
        </authorList>
    </citation>
    <scope>NUCLEOTIDE SEQUENCE [LARGE SCALE GENOMIC DNA]</scope>
    <source>
        <strain evidence="1 2">V202</strain>
    </source>
</reference>
<dbReference type="Gene3D" id="3.30.70.1290">
    <property type="entry name" value="Transposase IS200-like"/>
    <property type="match status" value="1"/>
</dbReference>
<dbReference type="GO" id="GO:0006313">
    <property type="term" value="P:DNA transposition"/>
    <property type="evidence" value="ECO:0007669"/>
    <property type="project" value="InterPro"/>
</dbReference>
<gene>
    <name evidence="1" type="ORF">V202x_24300</name>
</gene>
<sequence length="163" mass="18973">MTSSEDGQLSRFTGWLTLTHTQRWHAHRQSTGSGHVYQGRFKSFPIQNNEHFYTVCRYVERNALTANLVQKAEDWQWGSLYHWKQGASDQRQLLSPWSLRRKQGWLSHVNQPLADREQEALQRTIQRGSPFGNTEWTAQIIKKLGLESTVKPRGRPRKSNKGS</sequence>
<dbReference type="Proteomes" id="UP000318384">
    <property type="component" value="Chromosome"/>
</dbReference>
<evidence type="ECO:0000313" key="2">
    <source>
        <dbReference type="Proteomes" id="UP000318384"/>
    </source>
</evidence>
<proteinExistence type="predicted"/>
<dbReference type="GO" id="GO:0003677">
    <property type="term" value="F:DNA binding"/>
    <property type="evidence" value="ECO:0007669"/>
    <property type="project" value="InterPro"/>
</dbReference>
<dbReference type="PANTHER" id="PTHR34322">
    <property type="entry name" value="TRANSPOSASE, Y1_TNP DOMAIN-CONTAINING"/>
    <property type="match status" value="1"/>
</dbReference>
<accession>A0A517WUW4</accession>
<dbReference type="GO" id="GO:0004803">
    <property type="term" value="F:transposase activity"/>
    <property type="evidence" value="ECO:0007669"/>
    <property type="project" value="InterPro"/>
</dbReference>
<dbReference type="InterPro" id="IPR036515">
    <property type="entry name" value="Transposase_17_sf"/>
</dbReference>
<keyword evidence="2" id="KW-1185">Reference proteome</keyword>
<dbReference type="RefSeq" id="WP_197993352.1">
    <property type="nucleotide sequence ID" value="NZ_CP037422.1"/>
</dbReference>
<name>A0A517WUW4_9PLAN</name>
<organism evidence="1 2">
    <name type="scientific">Gimesia aquarii</name>
    <dbReference type="NCBI Taxonomy" id="2527964"/>
    <lineage>
        <taxon>Bacteria</taxon>
        <taxon>Pseudomonadati</taxon>
        <taxon>Planctomycetota</taxon>
        <taxon>Planctomycetia</taxon>
        <taxon>Planctomycetales</taxon>
        <taxon>Planctomycetaceae</taxon>
        <taxon>Gimesia</taxon>
    </lineage>
</organism>